<feature type="domain" description="OLD protein-like TOPRIM" evidence="2">
    <location>
        <begin position="115"/>
        <end position="182"/>
    </location>
</feature>
<evidence type="ECO:0000259" key="2">
    <source>
        <dbReference type="Pfam" id="PF20469"/>
    </source>
</evidence>
<proteinExistence type="predicted"/>
<dbReference type="InterPro" id="IPR027417">
    <property type="entry name" value="P-loop_NTPase"/>
</dbReference>
<evidence type="ECO:0000259" key="1">
    <source>
        <dbReference type="Pfam" id="PF13304"/>
    </source>
</evidence>
<dbReference type="Pfam" id="PF20469">
    <property type="entry name" value="OLD-like_TOPRIM"/>
    <property type="match status" value="1"/>
</dbReference>
<comment type="caution">
    <text evidence="3">The sequence shown here is derived from an EMBL/GenBank/DDBJ whole genome shotgun (WGS) entry which is preliminary data.</text>
</comment>
<dbReference type="Pfam" id="PF13304">
    <property type="entry name" value="AAA_21"/>
    <property type="match status" value="1"/>
</dbReference>
<feature type="domain" description="ATPase AAA-type core" evidence="1">
    <location>
        <begin position="14"/>
        <end position="58"/>
    </location>
</feature>
<sequence>MQAFMGTVLTLAAGGIDLVFMDEPETFLHPPQARLLGELVAEMSRATDTQVIVATHSDDFVQGVITGSKEDVDVSIVRITRPSDTENKLAQVAPEAIKSIYKDSLLRFSNLLDGIFYKGVVICEAESDCTYYSASLANVEDTDGLGASDLLFTHVGGKDRMARAYSALNAAAVPTAVIADVDLLADKNKFEELFETMGGDFGVVSASYNVLDASVRTLKVEPIRNDVRSKVAEILDRSQNPIIDRRDLTEMLDLLKAESGWKQIKRKGAGAIDTGDPTAAFASVIAACRAVGLFILPVGELERFHPNVGGNKQAWLRQALEHELFKTSGESQDLVRSVRAFVASRQ</sequence>
<dbReference type="InterPro" id="IPR034139">
    <property type="entry name" value="TOPRIM_OLD"/>
</dbReference>
<dbReference type="Proteomes" id="UP001499974">
    <property type="component" value="Unassembled WGS sequence"/>
</dbReference>
<evidence type="ECO:0008006" key="5">
    <source>
        <dbReference type="Google" id="ProtNLM"/>
    </source>
</evidence>
<organism evidence="3 4">
    <name type="scientific">Nocardioides conyzicola</name>
    <dbReference type="NCBI Taxonomy" id="1651781"/>
    <lineage>
        <taxon>Bacteria</taxon>
        <taxon>Bacillati</taxon>
        <taxon>Actinomycetota</taxon>
        <taxon>Actinomycetes</taxon>
        <taxon>Propionibacteriales</taxon>
        <taxon>Nocardioidaceae</taxon>
        <taxon>Nocardioides</taxon>
    </lineage>
</organism>
<dbReference type="SUPFAM" id="SSF52540">
    <property type="entry name" value="P-loop containing nucleoside triphosphate hydrolases"/>
    <property type="match status" value="1"/>
</dbReference>
<accession>A0ABP8XQ93</accession>
<evidence type="ECO:0000313" key="3">
    <source>
        <dbReference type="EMBL" id="GAA4712977.1"/>
    </source>
</evidence>
<keyword evidence="4" id="KW-1185">Reference proteome</keyword>
<gene>
    <name evidence="3" type="ORF">GCM10023349_35170</name>
</gene>
<dbReference type="Gene3D" id="3.40.50.300">
    <property type="entry name" value="P-loop containing nucleotide triphosphate hydrolases"/>
    <property type="match status" value="1"/>
</dbReference>
<dbReference type="InterPro" id="IPR003959">
    <property type="entry name" value="ATPase_AAA_core"/>
</dbReference>
<name>A0ABP8XQ93_9ACTN</name>
<reference evidence="4" key="1">
    <citation type="journal article" date="2019" name="Int. J. Syst. Evol. Microbiol.">
        <title>The Global Catalogue of Microorganisms (GCM) 10K type strain sequencing project: providing services to taxonomists for standard genome sequencing and annotation.</title>
        <authorList>
            <consortium name="The Broad Institute Genomics Platform"/>
            <consortium name="The Broad Institute Genome Sequencing Center for Infectious Disease"/>
            <person name="Wu L."/>
            <person name="Ma J."/>
        </authorList>
    </citation>
    <scope>NUCLEOTIDE SEQUENCE [LARGE SCALE GENOMIC DNA]</scope>
    <source>
        <strain evidence="4">JCM 18531</strain>
    </source>
</reference>
<evidence type="ECO:0000313" key="4">
    <source>
        <dbReference type="Proteomes" id="UP001499974"/>
    </source>
</evidence>
<protein>
    <recommendedName>
        <fullName evidence="5">ATPase AAA-type core domain-containing protein</fullName>
    </recommendedName>
</protein>
<dbReference type="EMBL" id="BAABKM010000002">
    <property type="protein sequence ID" value="GAA4712977.1"/>
    <property type="molecule type" value="Genomic_DNA"/>
</dbReference>